<dbReference type="SUPFAM" id="SSF51735">
    <property type="entry name" value="NAD(P)-binding Rossmann-fold domains"/>
    <property type="match status" value="1"/>
</dbReference>
<name>A0AB35MK50_9MICO</name>
<dbReference type="PRINTS" id="PR00080">
    <property type="entry name" value="SDRFAMILY"/>
</dbReference>
<evidence type="ECO:0000313" key="6">
    <source>
        <dbReference type="Proteomes" id="UP001172756"/>
    </source>
</evidence>
<proteinExistence type="inferred from homology"/>
<dbReference type="Gene3D" id="3.40.50.720">
    <property type="entry name" value="NAD(P)-binding Rossmann-like Domain"/>
    <property type="match status" value="1"/>
</dbReference>
<dbReference type="Pfam" id="PF00106">
    <property type="entry name" value="adh_short"/>
    <property type="match status" value="1"/>
</dbReference>
<dbReference type="InterPro" id="IPR051122">
    <property type="entry name" value="SDR_DHRS6-like"/>
</dbReference>
<evidence type="ECO:0000256" key="3">
    <source>
        <dbReference type="RuleBase" id="RU000363"/>
    </source>
</evidence>
<evidence type="ECO:0000313" key="5">
    <source>
        <dbReference type="EMBL" id="MDN4484102.1"/>
    </source>
</evidence>
<gene>
    <name evidence="5" type="ORF">QQ002_11175</name>
</gene>
<dbReference type="InterPro" id="IPR002347">
    <property type="entry name" value="SDR_fam"/>
</dbReference>
<dbReference type="GO" id="GO:0016491">
    <property type="term" value="F:oxidoreductase activity"/>
    <property type="evidence" value="ECO:0007669"/>
    <property type="project" value="UniProtKB-KW"/>
</dbReference>
<evidence type="ECO:0000256" key="1">
    <source>
        <dbReference type="ARBA" id="ARBA00006484"/>
    </source>
</evidence>
<evidence type="ECO:0000256" key="2">
    <source>
        <dbReference type="ARBA" id="ARBA00023002"/>
    </source>
</evidence>
<keyword evidence="2" id="KW-0560">Oxidoreductase</keyword>
<feature type="compositionally biased region" description="Low complexity" evidence="4">
    <location>
        <begin position="86"/>
        <end position="96"/>
    </location>
</feature>
<dbReference type="FunFam" id="3.40.50.720:FF:000084">
    <property type="entry name" value="Short-chain dehydrogenase reductase"/>
    <property type="match status" value="1"/>
</dbReference>
<evidence type="ECO:0000256" key="4">
    <source>
        <dbReference type="SAM" id="MobiDB-lite"/>
    </source>
</evidence>
<reference evidence="5 6" key="1">
    <citation type="submission" date="2023-06" db="EMBL/GenBank/DDBJ databases">
        <title>SYSU T0a273.</title>
        <authorList>
            <person name="Gao L."/>
            <person name="Fang B.-Z."/>
            <person name="Li W.-J."/>
        </authorList>
    </citation>
    <scope>NUCLEOTIDE SEQUENCE [LARGE SCALE GENOMIC DNA]</scope>
    <source>
        <strain evidence="5 6">SYSU T0a273</strain>
    </source>
</reference>
<dbReference type="PANTHER" id="PTHR43477">
    <property type="entry name" value="DIHYDROANTICAPSIN 7-DEHYDROGENASE"/>
    <property type="match status" value="1"/>
</dbReference>
<dbReference type="InterPro" id="IPR036291">
    <property type="entry name" value="NAD(P)-bd_dom_sf"/>
</dbReference>
<accession>A0AB35MK50</accession>
<comment type="caution">
    <text evidence="5">The sequence shown here is derived from an EMBL/GenBank/DDBJ whole genome shotgun (WGS) entry which is preliminary data.</text>
</comment>
<organism evidence="5 6">
    <name type="scientific">Demequina lignilytica</name>
    <dbReference type="NCBI Taxonomy" id="3051663"/>
    <lineage>
        <taxon>Bacteria</taxon>
        <taxon>Bacillati</taxon>
        <taxon>Actinomycetota</taxon>
        <taxon>Actinomycetes</taxon>
        <taxon>Micrococcales</taxon>
        <taxon>Demequinaceae</taxon>
        <taxon>Demequina</taxon>
    </lineage>
</organism>
<comment type="similarity">
    <text evidence="1 3">Belongs to the short-chain dehydrogenases/reductases (SDR) family.</text>
</comment>
<dbReference type="CDD" id="cd05233">
    <property type="entry name" value="SDR_c"/>
    <property type="match status" value="1"/>
</dbReference>
<dbReference type="PANTHER" id="PTHR43477:SF1">
    <property type="entry name" value="DIHYDROANTICAPSIN 7-DEHYDROGENASE"/>
    <property type="match status" value="1"/>
</dbReference>
<dbReference type="PRINTS" id="PR00081">
    <property type="entry name" value="GDHRDH"/>
</dbReference>
<dbReference type="EMBL" id="JAUHQB010000008">
    <property type="protein sequence ID" value="MDN4484102.1"/>
    <property type="molecule type" value="Genomic_DNA"/>
</dbReference>
<dbReference type="Proteomes" id="UP001172756">
    <property type="component" value="Unassembled WGS sequence"/>
</dbReference>
<protein>
    <submittedName>
        <fullName evidence="5">SDR family NAD(P)-dependent oxidoreductase</fullName>
    </submittedName>
</protein>
<sequence length="360" mass="37072">MSPTSTSLTGLSGDTKIADWLSHPYGGPVIRQMLVDSGQSEKAMNPVKRFSMNKLIKISGGRFTQEILDDLIARAEAAAAAEAATGAAPAGAVDEAPTVAPEAPEQPDWEERITEGRFAGQTVVVTGAGSGIGRATASRVAREGGRVIALDISADRLTAFAAEHDGLDITTVTADVTRDEDIARVLEAAGGAIDSLANVAGIMDNMTPLHEVSDEVWERVFAVNVVGLMKLTRAVLPRMLEAGRGSIVNIASEAGLRGSAAGVAYTASKHAVVGITRSSSFMYGPSGIRVNAVAPGGVITNIEARFDSALGQDRVMGALAVAPPPVTADQLAASICFLLSDDGVNLNGVILPSDGGWSAI</sequence>
<dbReference type="AlphaFoldDB" id="A0AB35MK50"/>
<dbReference type="RefSeq" id="WP_301160757.1">
    <property type="nucleotide sequence ID" value="NZ_JAUHQB010000008.1"/>
</dbReference>
<feature type="region of interest" description="Disordered" evidence="4">
    <location>
        <begin position="86"/>
        <end position="105"/>
    </location>
</feature>